<evidence type="ECO:0000313" key="4">
    <source>
        <dbReference type="Proteomes" id="UP001220964"/>
    </source>
</evidence>
<keyword evidence="1" id="KW-0808">Transferase</keyword>
<dbReference type="SUPFAM" id="SSF53335">
    <property type="entry name" value="S-adenosyl-L-methionine-dependent methyltransferases"/>
    <property type="match status" value="1"/>
</dbReference>
<dbReference type="GO" id="GO:0008168">
    <property type="term" value="F:methyltransferase activity"/>
    <property type="evidence" value="ECO:0007669"/>
    <property type="project" value="UniProtKB-KW"/>
</dbReference>
<protein>
    <submittedName>
        <fullName evidence="3">Class I SAM-dependent methyltransferase</fullName>
    </submittedName>
</protein>
<dbReference type="InterPro" id="IPR029063">
    <property type="entry name" value="SAM-dependent_MTases_sf"/>
</dbReference>
<reference evidence="3" key="1">
    <citation type="submission" date="2023-03" db="EMBL/GenBank/DDBJ databases">
        <title>Multiphase analysis and comparison of six strains from genera Psychromarinibacter, Lutimaribacter, and Maritimibacter, including a novel species: Psychromarinibacter sediminicola sp. nov.</title>
        <authorList>
            <person name="Wang Y.-H."/>
            <person name="Ye M.-Q."/>
            <person name="Du Z.-J."/>
        </authorList>
    </citation>
    <scope>NUCLEOTIDE SEQUENCE</scope>
    <source>
        <strain evidence="3">C21-152</strain>
    </source>
</reference>
<organism evidence="3 4">
    <name type="scientific">Psychromarinibacter sediminicola</name>
    <dbReference type="NCBI Taxonomy" id="3033385"/>
    <lineage>
        <taxon>Bacteria</taxon>
        <taxon>Pseudomonadati</taxon>
        <taxon>Pseudomonadota</taxon>
        <taxon>Alphaproteobacteria</taxon>
        <taxon>Rhodobacterales</taxon>
        <taxon>Paracoccaceae</taxon>
        <taxon>Psychromarinibacter</taxon>
    </lineage>
</organism>
<name>A0AAE3NWA0_9RHOB</name>
<evidence type="ECO:0000313" key="3">
    <source>
        <dbReference type="EMBL" id="MDF0602849.1"/>
    </source>
</evidence>
<dbReference type="Gene3D" id="3.40.50.150">
    <property type="entry name" value="Vaccinia Virus protein VP39"/>
    <property type="match status" value="1"/>
</dbReference>
<dbReference type="PANTHER" id="PTHR43861">
    <property type="entry name" value="TRANS-ACONITATE 2-METHYLTRANSFERASE-RELATED"/>
    <property type="match status" value="1"/>
</dbReference>
<keyword evidence="4" id="KW-1185">Reference proteome</keyword>
<comment type="caution">
    <text evidence="3">The sequence shown here is derived from an EMBL/GenBank/DDBJ whole genome shotgun (WGS) entry which is preliminary data.</text>
</comment>
<dbReference type="AlphaFoldDB" id="A0AAE3NWA0"/>
<evidence type="ECO:0000259" key="2">
    <source>
        <dbReference type="Pfam" id="PF13649"/>
    </source>
</evidence>
<dbReference type="CDD" id="cd02440">
    <property type="entry name" value="AdoMet_MTases"/>
    <property type="match status" value="1"/>
</dbReference>
<dbReference type="PANTHER" id="PTHR43861:SF3">
    <property type="entry name" value="PUTATIVE (AFU_ORTHOLOGUE AFUA_2G14390)-RELATED"/>
    <property type="match status" value="1"/>
</dbReference>
<dbReference type="EMBL" id="JARGYC010000063">
    <property type="protein sequence ID" value="MDF0602849.1"/>
    <property type="molecule type" value="Genomic_DNA"/>
</dbReference>
<dbReference type="InterPro" id="IPR041698">
    <property type="entry name" value="Methyltransf_25"/>
</dbReference>
<accession>A0AAE3NWA0</accession>
<dbReference type="Proteomes" id="UP001220964">
    <property type="component" value="Unassembled WGS sequence"/>
</dbReference>
<dbReference type="RefSeq" id="WP_275568974.1">
    <property type="nucleotide sequence ID" value="NZ_JARGYC010000063.1"/>
</dbReference>
<gene>
    <name evidence="3" type="ORF">P1J78_19075</name>
</gene>
<dbReference type="Pfam" id="PF13649">
    <property type="entry name" value="Methyltransf_25"/>
    <property type="match status" value="1"/>
</dbReference>
<feature type="domain" description="Methyltransferase" evidence="2">
    <location>
        <begin position="37"/>
        <end position="130"/>
    </location>
</feature>
<sequence>MATDWDARYDREDYLFGTEPAKFVVAHGGRVPQGAHVLAVADGEGRNSVWLAKRGVRVTSMDSSEKGLAKARRLAEEAGVSVAFRIGDVAHWDWEGESYDAILAVFIQFAPPALRDEIHRGFDKALKPGGLLLMHGFAPRQVNLRHRRAAGRREHVHAGPAAPRFPGLRGAARGRLRCRAGLGRGA</sequence>
<proteinExistence type="predicted"/>
<dbReference type="GO" id="GO:0032259">
    <property type="term" value="P:methylation"/>
    <property type="evidence" value="ECO:0007669"/>
    <property type="project" value="UniProtKB-KW"/>
</dbReference>
<keyword evidence="3" id="KW-0489">Methyltransferase</keyword>
<evidence type="ECO:0000256" key="1">
    <source>
        <dbReference type="ARBA" id="ARBA00022679"/>
    </source>
</evidence>